<dbReference type="Pfam" id="PF13972">
    <property type="entry name" value="TetR"/>
    <property type="match status" value="1"/>
</dbReference>
<feature type="domain" description="HTH tetR-type" evidence="3">
    <location>
        <begin position="4"/>
        <end position="64"/>
    </location>
</feature>
<protein>
    <submittedName>
        <fullName evidence="4">TetR/AcrR family transcriptional regulator</fullName>
    </submittedName>
</protein>
<organism evidence="4 5">
    <name type="scientific">Drouetiella hepatica Uher 2000/2452</name>
    <dbReference type="NCBI Taxonomy" id="904376"/>
    <lineage>
        <taxon>Bacteria</taxon>
        <taxon>Bacillati</taxon>
        <taxon>Cyanobacteriota</taxon>
        <taxon>Cyanophyceae</taxon>
        <taxon>Oculatellales</taxon>
        <taxon>Oculatellaceae</taxon>
        <taxon>Drouetiella</taxon>
    </lineage>
</organism>
<dbReference type="PANTHER" id="PTHR30055:SF223">
    <property type="entry name" value="HTH-TYPE TRANSCRIPTIONAL REGULATOR UIDR"/>
    <property type="match status" value="1"/>
</dbReference>
<evidence type="ECO:0000313" key="4">
    <source>
        <dbReference type="EMBL" id="MBW4659139.1"/>
    </source>
</evidence>
<dbReference type="InterPro" id="IPR009057">
    <property type="entry name" value="Homeodomain-like_sf"/>
</dbReference>
<comment type="caution">
    <text evidence="4">The sequence shown here is derived from an EMBL/GenBank/DDBJ whole genome shotgun (WGS) entry which is preliminary data.</text>
</comment>
<name>A0A951QC29_9CYAN</name>
<dbReference type="EMBL" id="JAHHHD010000009">
    <property type="protein sequence ID" value="MBW4659139.1"/>
    <property type="molecule type" value="Genomic_DNA"/>
</dbReference>
<feature type="DNA-binding region" description="H-T-H motif" evidence="2">
    <location>
        <begin position="27"/>
        <end position="46"/>
    </location>
</feature>
<accession>A0A951QC29</accession>
<evidence type="ECO:0000259" key="3">
    <source>
        <dbReference type="PROSITE" id="PS50977"/>
    </source>
</evidence>
<dbReference type="Proteomes" id="UP000757435">
    <property type="component" value="Unassembled WGS sequence"/>
</dbReference>
<gene>
    <name evidence="4" type="ORF">KME15_10725</name>
</gene>
<dbReference type="AlphaFoldDB" id="A0A951QC29"/>
<reference evidence="4" key="2">
    <citation type="journal article" date="2022" name="Microbiol. Resour. Announc.">
        <title>Metagenome Sequencing to Explore Phylogenomics of Terrestrial Cyanobacteria.</title>
        <authorList>
            <person name="Ward R.D."/>
            <person name="Stajich J.E."/>
            <person name="Johansen J.R."/>
            <person name="Huntemann M."/>
            <person name="Clum A."/>
            <person name="Foster B."/>
            <person name="Foster B."/>
            <person name="Roux S."/>
            <person name="Palaniappan K."/>
            <person name="Varghese N."/>
            <person name="Mukherjee S."/>
            <person name="Reddy T.B.K."/>
            <person name="Daum C."/>
            <person name="Copeland A."/>
            <person name="Chen I.A."/>
            <person name="Ivanova N.N."/>
            <person name="Kyrpides N.C."/>
            <person name="Shapiro N."/>
            <person name="Eloe-Fadrosh E.A."/>
            <person name="Pietrasiak N."/>
        </authorList>
    </citation>
    <scope>NUCLEOTIDE SEQUENCE</scope>
    <source>
        <strain evidence="4">UHER 2000/2452</strain>
    </source>
</reference>
<keyword evidence="1 2" id="KW-0238">DNA-binding</keyword>
<reference evidence="4" key="1">
    <citation type="submission" date="2021-05" db="EMBL/GenBank/DDBJ databases">
        <authorList>
            <person name="Pietrasiak N."/>
            <person name="Ward R."/>
            <person name="Stajich J.E."/>
            <person name="Kurbessoian T."/>
        </authorList>
    </citation>
    <scope>NUCLEOTIDE SEQUENCE</scope>
    <source>
        <strain evidence="4">UHER 2000/2452</strain>
    </source>
</reference>
<proteinExistence type="predicted"/>
<dbReference type="InterPro" id="IPR050109">
    <property type="entry name" value="HTH-type_TetR-like_transc_reg"/>
</dbReference>
<evidence type="ECO:0000256" key="2">
    <source>
        <dbReference type="PROSITE-ProRule" id="PRU00335"/>
    </source>
</evidence>
<evidence type="ECO:0000256" key="1">
    <source>
        <dbReference type="ARBA" id="ARBA00023125"/>
    </source>
</evidence>
<dbReference type="SUPFAM" id="SSF46689">
    <property type="entry name" value="Homeodomain-like"/>
    <property type="match status" value="1"/>
</dbReference>
<dbReference type="GO" id="GO:0000976">
    <property type="term" value="F:transcription cis-regulatory region binding"/>
    <property type="evidence" value="ECO:0007669"/>
    <property type="project" value="TreeGrafter"/>
</dbReference>
<dbReference type="PANTHER" id="PTHR30055">
    <property type="entry name" value="HTH-TYPE TRANSCRIPTIONAL REGULATOR RUTR"/>
    <property type="match status" value="1"/>
</dbReference>
<dbReference type="GO" id="GO:0003700">
    <property type="term" value="F:DNA-binding transcription factor activity"/>
    <property type="evidence" value="ECO:0007669"/>
    <property type="project" value="TreeGrafter"/>
</dbReference>
<evidence type="ECO:0000313" key="5">
    <source>
        <dbReference type="Proteomes" id="UP000757435"/>
    </source>
</evidence>
<sequence length="218" mass="25188">MTAQSTKSRIIATAIQLFNQQGTSAVSTNHIAESLKISPGNLYYHFRNKQEIIQAILEQMIREMDGGWTPNVKPSLSHLHERLSRVFFLLWEYRFFYREQIALFQADPELKKRYRTIHRQRLAEIESFCQGLVETGVLRRFEDSTTLPALIKIIWLINDAWLPSLEMEDAAINPQTIQAAINLMLQVMRPYMSKTALAEWPQLTAMPAAIPTLTPERT</sequence>
<dbReference type="PRINTS" id="PR00455">
    <property type="entry name" value="HTHTETR"/>
</dbReference>
<dbReference type="PROSITE" id="PS50977">
    <property type="entry name" value="HTH_TETR_2"/>
    <property type="match status" value="1"/>
</dbReference>
<dbReference type="Pfam" id="PF00440">
    <property type="entry name" value="TetR_N"/>
    <property type="match status" value="1"/>
</dbReference>
<dbReference type="Gene3D" id="1.10.357.10">
    <property type="entry name" value="Tetracycline Repressor, domain 2"/>
    <property type="match status" value="1"/>
</dbReference>
<dbReference type="InterPro" id="IPR025722">
    <property type="entry name" value="TetR"/>
</dbReference>
<dbReference type="InterPro" id="IPR001647">
    <property type="entry name" value="HTH_TetR"/>
</dbReference>